<accession>A0A2W1N0S9</accession>
<dbReference type="SUPFAM" id="SSF49464">
    <property type="entry name" value="Carboxypeptidase regulatory domain-like"/>
    <property type="match status" value="1"/>
</dbReference>
<dbReference type="Proteomes" id="UP000249248">
    <property type="component" value="Unassembled WGS sequence"/>
</dbReference>
<comment type="caution">
    <text evidence="1">The sequence shown here is derived from an EMBL/GenBank/DDBJ whole genome shotgun (WGS) entry which is preliminary data.</text>
</comment>
<organism evidence="1 2">
    <name type="scientific">Putridiphycobacter roseus</name>
    <dbReference type="NCBI Taxonomy" id="2219161"/>
    <lineage>
        <taxon>Bacteria</taxon>
        <taxon>Pseudomonadati</taxon>
        <taxon>Bacteroidota</taxon>
        <taxon>Flavobacteriia</taxon>
        <taxon>Flavobacteriales</taxon>
        <taxon>Crocinitomicaceae</taxon>
        <taxon>Putridiphycobacter</taxon>
    </lineage>
</organism>
<dbReference type="InterPro" id="IPR008969">
    <property type="entry name" value="CarboxyPept-like_regulatory"/>
</dbReference>
<proteinExistence type="predicted"/>
<gene>
    <name evidence="1" type="ORF">DNU06_04355</name>
</gene>
<protein>
    <submittedName>
        <fullName evidence="1">Uncharacterized protein</fullName>
    </submittedName>
</protein>
<dbReference type="AlphaFoldDB" id="A0A2W1N0S9"/>
<keyword evidence="2" id="KW-1185">Reference proteome</keyword>
<reference evidence="1 2" key="1">
    <citation type="submission" date="2018-06" db="EMBL/GenBank/DDBJ databases">
        <title>The draft genome sequence of Crocinitomix sp. SM1701.</title>
        <authorList>
            <person name="Zhang X."/>
        </authorList>
    </citation>
    <scope>NUCLEOTIDE SEQUENCE [LARGE SCALE GENOMIC DNA]</scope>
    <source>
        <strain evidence="1 2">SM1701</strain>
    </source>
</reference>
<evidence type="ECO:0000313" key="1">
    <source>
        <dbReference type="EMBL" id="PZE17857.1"/>
    </source>
</evidence>
<evidence type="ECO:0000313" key="2">
    <source>
        <dbReference type="Proteomes" id="UP000249248"/>
    </source>
</evidence>
<sequence length="200" mass="22478">MAFTGCKKEAILYKIEGNVSDQISNGPIPNLNIQLFQRVYQSGVLNNNYTYLTEVTADDNGNYAFEFERTLIYDIKLVIEDTKYYTKEVIIEQQDLSTEDVNMVNLGVEAKGWLKMILNNNYVSPDEQLNIFKTGFKTDCEACCTIGNTTFYETGDTSLTCAVTGGSTVKIVYGEATAGSSFTEEIECVRFDTTFFTINY</sequence>
<dbReference type="EMBL" id="QKSB01000002">
    <property type="protein sequence ID" value="PZE17857.1"/>
    <property type="molecule type" value="Genomic_DNA"/>
</dbReference>
<name>A0A2W1N0S9_9FLAO</name>